<dbReference type="AlphaFoldDB" id="A0A0A9G3F8"/>
<evidence type="ECO:0000313" key="1">
    <source>
        <dbReference type="EMBL" id="JAE19047.1"/>
    </source>
</evidence>
<organism evidence="1">
    <name type="scientific">Arundo donax</name>
    <name type="common">Giant reed</name>
    <name type="synonym">Donax arundinaceus</name>
    <dbReference type="NCBI Taxonomy" id="35708"/>
    <lineage>
        <taxon>Eukaryota</taxon>
        <taxon>Viridiplantae</taxon>
        <taxon>Streptophyta</taxon>
        <taxon>Embryophyta</taxon>
        <taxon>Tracheophyta</taxon>
        <taxon>Spermatophyta</taxon>
        <taxon>Magnoliopsida</taxon>
        <taxon>Liliopsida</taxon>
        <taxon>Poales</taxon>
        <taxon>Poaceae</taxon>
        <taxon>PACMAD clade</taxon>
        <taxon>Arundinoideae</taxon>
        <taxon>Arundineae</taxon>
        <taxon>Arundo</taxon>
    </lineage>
</organism>
<name>A0A0A9G3F8_ARUDO</name>
<accession>A0A0A9G3F8</accession>
<proteinExistence type="predicted"/>
<reference evidence="1" key="2">
    <citation type="journal article" date="2015" name="Data Brief">
        <title>Shoot transcriptome of the giant reed, Arundo donax.</title>
        <authorList>
            <person name="Barrero R.A."/>
            <person name="Guerrero F.D."/>
            <person name="Moolhuijzen P."/>
            <person name="Goolsby J.A."/>
            <person name="Tidwell J."/>
            <person name="Bellgard S.E."/>
            <person name="Bellgard M.I."/>
        </authorList>
    </citation>
    <scope>NUCLEOTIDE SEQUENCE</scope>
    <source>
        <tissue evidence="1">Shoot tissue taken approximately 20 cm above the soil surface</tissue>
    </source>
</reference>
<dbReference type="EMBL" id="GBRH01178849">
    <property type="protein sequence ID" value="JAE19047.1"/>
    <property type="molecule type" value="Transcribed_RNA"/>
</dbReference>
<sequence length="39" mass="4551">MRCPSDSLKDRANGFLMYPSAARPHRRVLHNFPMVSRHV</sequence>
<reference evidence="1" key="1">
    <citation type="submission" date="2014-09" db="EMBL/GenBank/DDBJ databases">
        <authorList>
            <person name="Magalhaes I.L.F."/>
            <person name="Oliveira U."/>
            <person name="Santos F.R."/>
            <person name="Vidigal T.H.D.A."/>
            <person name="Brescovit A.D."/>
            <person name="Santos A.J."/>
        </authorList>
    </citation>
    <scope>NUCLEOTIDE SEQUENCE</scope>
    <source>
        <tissue evidence="1">Shoot tissue taken approximately 20 cm above the soil surface</tissue>
    </source>
</reference>
<protein>
    <submittedName>
        <fullName evidence="1">Uncharacterized protein</fullName>
    </submittedName>
</protein>